<evidence type="ECO:0008006" key="2">
    <source>
        <dbReference type="Google" id="ProtNLM"/>
    </source>
</evidence>
<organism evidence="1">
    <name type="scientific">marine sediment metagenome</name>
    <dbReference type="NCBI Taxonomy" id="412755"/>
    <lineage>
        <taxon>unclassified sequences</taxon>
        <taxon>metagenomes</taxon>
        <taxon>ecological metagenomes</taxon>
    </lineage>
</organism>
<gene>
    <name evidence="1" type="ORF">LCGC14_0629720</name>
</gene>
<dbReference type="EMBL" id="LAZR01001098">
    <property type="protein sequence ID" value="KKN50711.1"/>
    <property type="molecule type" value="Genomic_DNA"/>
</dbReference>
<dbReference type="AlphaFoldDB" id="A0A0F9TNN2"/>
<comment type="caution">
    <text evidence="1">The sequence shown here is derived from an EMBL/GenBank/DDBJ whole genome shotgun (WGS) entry which is preliminary data.</text>
</comment>
<reference evidence="1" key="1">
    <citation type="journal article" date="2015" name="Nature">
        <title>Complex archaea that bridge the gap between prokaryotes and eukaryotes.</title>
        <authorList>
            <person name="Spang A."/>
            <person name="Saw J.H."/>
            <person name="Jorgensen S.L."/>
            <person name="Zaremba-Niedzwiedzka K."/>
            <person name="Martijn J."/>
            <person name="Lind A.E."/>
            <person name="van Eijk R."/>
            <person name="Schleper C."/>
            <person name="Guy L."/>
            <person name="Ettema T.J."/>
        </authorList>
    </citation>
    <scope>NUCLEOTIDE SEQUENCE</scope>
</reference>
<sequence length="643" mass="74074">MILYDFEQLLKTVIVNGHQIKLLPSNVLGVGGEATVVRSDKMAIKIFHKPSNERTEKLIDFLKIRSMPKTVCVPKILVTNVQKQVVGYAMQLLSPQYEVVQQLSSKKYRKRHPSITSATITDLFLNAHSTTSELHPLGITIGDYNDLNTLFWKSRMMFIDADSFQFGAYPCMVGTDNFLDPQLYNLNLATKPYFKPLNDWYSWFIMYIRSLLMVHPYGGVHKNYKTIPQRAEARITFLDSKVKYPKSGFHPDLLNNDLKDIFHRMFKKGERFIPPSEILKEYRDSLINCHSCSIMYPSQHACPQCAKVNVQQIQRRITISKKPGKQTIHCEQILATAGNFVWRHIANSIIRAITLEDQNFVFHCLEPNKLRQSITLPHIEGHPNFGFFDKYLVINNGLTNSLDIYEILEDKLSKIDRSFSVDCYNGERIFACDSNHLLRITKGYLFRTNFGPYGTIDKNINAIARNQTWITAYGSMAFGMQRFFNVLKFFTYRFDNLPQSELWYPPVETKLKDEESILDMSVKFAAPFILLLIKTEKKGKTFTHVFVLYKEQIKNYYRVDAISSDVYHNIHGKSFAVPKNTKGFILHPTDDGIVQEIMPDTGMSTFSLMSETEPFVSEGDTLNKYKNGILVTSDKTINFLTIT</sequence>
<proteinExistence type="predicted"/>
<name>A0A0F9TNN2_9ZZZZ</name>
<accession>A0A0F9TNN2</accession>
<protein>
    <recommendedName>
        <fullName evidence="2">Protein kinase domain-containing protein</fullName>
    </recommendedName>
</protein>
<evidence type="ECO:0000313" key="1">
    <source>
        <dbReference type="EMBL" id="KKN50711.1"/>
    </source>
</evidence>